<feature type="domain" description="FecR protein" evidence="1">
    <location>
        <begin position="123"/>
        <end position="218"/>
    </location>
</feature>
<comment type="caution">
    <text evidence="3">The sequence shown here is derived from an EMBL/GenBank/DDBJ whole genome shotgun (WGS) entry which is preliminary data.</text>
</comment>
<dbReference type="InterPro" id="IPR012373">
    <property type="entry name" value="Ferrdict_sens_TM"/>
</dbReference>
<proteinExistence type="predicted"/>
<dbReference type="Pfam" id="PF16220">
    <property type="entry name" value="DUF4880"/>
    <property type="match status" value="1"/>
</dbReference>
<dbReference type="PANTHER" id="PTHR30273:SF2">
    <property type="entry name" value="PROTEIN FECR"/>
    <property type="match status" value="1"/>
</dbReference>
<dbReference type="PIRSF" id="PIRSF018266">
    <property type="entry name" value="FecR"/>
    <property type="match status" value="1"/>
</dbReference>
<dbReference type="Proteomes" id="UP000294555">
    <property type="component" value="Unassembled WGS sequence"/>
</dbReference>
<feature type="domain" description="FecR N-terminal" evidence="2">
    <location>
        <begin position="16"/>
        <end position="58"/>
    </location>
</feature>
<evidence type="ECO:0000313" key="4">
    <source>
        <dbReference type="Proteomes" id="UP000294555"/>
    </source>
</evidence>
<accession>A0A4R1NFU6</accession>
<dbReference type="PANTHER" id="PTHR30273">
    <property type="entry name" value="PERIPLASMIC SIGNAL SENSOR AND SIGMA FACTOR ACTIVATOR FECR-RELATED"/>
    <property type="match status" value="1"/>
</dbReference>
<dbReference type="RefSeq" id="WP_165934212.1">
    <property type="nucleotide sequence ID" value="NZ_SJOI01000001.1"/>
</dbReference>
<organism evidence="3 4">
    <name type="scientific">Sodalis ligni</name>
    <dbReference type="NCBI Taxonomy" id="2697027"/>
    <lineage>
        <taxon>Bacteria</taxon>
        <taxon>Pseudomonadati</taxon>
        <taxon>Pseudomonadota</taxon>
        <taxon>Gammaproteobacteria</taxon>
        <taxon>Enterobacterales</taxon>
        <taxon>Bruguierivoracaceae</taxon>
        <taxon>Sodalis</taxon>
    </lineage>
</organism>
<dbReference type="GO" id="GO:0016989">
    <property type="term" value="F:sigma factor antagonist activity"/>
    <property type="evidence" value="ECO:0007669"/>
    <property type="project" value="TreeGrafter"/>
</dbReference>
<dbReference type="AlphaFoldDB" id="A0A4R1NFU6"/>
<dbReference type="EMBL" id="SJOI01000001">
    <property type="protein sequence ID" value="TCL05857.1"/>
    <property type="molecule type" value="Genomic_DNA"/>
</dbReference>
<dbReference type="Gene3D" id="3.55.50.30">
    <property type="match status" value="1"/>
</dbReference>
<evidence type="ECO:0000313" key="3">
    <source>
        <dbReference type="EMBL" id="TCL05857.1"/>
    </source>
</evidence>
<reference evidence="3 4" key="1">
    <citation type="submission" date="2019-02" db="EMBL/GenBank/DDBJ databases">
        <title>Investigation of anaerobic lignin degradation for improved lignocellulosic biofuels.</title>
        <authorList>
            <person name="Deangelis K."/>
        </authorList>
    </citation>
    <scope>NUCLEOTIDE SEQUENCE [LARGE SCALE GENOMIC DNA]</scope>
    <source>
        <strain evidence="3 4">159R</strain>
    </source>
</reference>
<dbReference type="Pfam" id="PF04773">
    <property type="entry name" value="FecR"/>
    <property type="match status" value="1"/>
</dbReference>
<dbReference type="Gene3D" id="2.60.120.1440">
    <property type="match status" value="1"/>
</dbReference>
<gene>
    <name evidence="3" type="ORF">EZJ58_4079</name>
</gene>
<dbReference type="InterPro" id="IPR006860">
    <property type="entry name" value="FecR"/>
</dbReference>
<sequence length="329" mass="36410">MAKTNSFIRDSDSLEQQAQAWLLHLQSGRATEQDADSFRNWQAQSPQHALAYEKARRLWHVLGVAAENVARRGREEGDKSPAMGCGLSRRAVLTGGAIAASAAWLAINPPMALWPAAGDFFADYRTGTGEQKQVQFNDHVIIELNTQTRLNRVSLDHDGEGIELLGGEAEFRTAAAAALGKELNLLVNQGWIVASTASFNVRFLTDEVCLTCLEGHVRLRHPQGVVDLMQGQQLTYNQQTISSRRAADLQQVEDWRSGWLVFRDTPLAQAVDEINRYRPGKLLLRNDALATRRIRGRFAINELADIPVMIADSYGARITRLPGGITLLS</sequence>
<keyword evidence="4" id="KW-1185">Reference proteome</keyword>
<evidence type="ECO:0000259" key="1">
    <source>
        <dbReference type="Pfam" id="PF04773"/>
    </source>
</evidence>
<dbReference type="InterPro" id="IPR032623">
    <property type="entry name" value="FecR_N"/>
</dbReference>
<evidence type="ECO:0000259" key="2">
    <source>
        <dbReference type="Pfam" id="PF16220"/>
    </source>
</evidence>
<protein>
    <submittedName>
        <fullName evidence="3">FecR family protein</fullName>
    </submittedName>
</protein>
<name>A0A4R1NFU6_9GAMM</name>